<evidence type="ECO:0000256" key="5">
    <source>
        <dbReference type="ARBA" id="ARBA00023136"/>
    </source>
</evidence>
<dbReference type="PIRSF" id="PIRSF038958">
    <property type="entry name" value="PG_synth_SpoVB"/>
    <property type="match status" value="1"/>
</dbReference>
<proteinExistence type="predicted"/>
<evidence type="ECO:0000313" key="8">
    <source>
        <dbReference type="Proteomes" id="UP001205748"/>
    </source>
</evidence>
<dbReference type="Proteomes" id="UP001205748">
    <property type="component" value="Unassembled WGS sequence"/>
</dbReference>
<feature type="transmembrane region" description="Helical" evidence="6">
    <location>
        <begin position="396"/>
        <end position="416"/>
    </location>
</feature>
<feature type="transmembrane region" description="Helical" evidence="6">
    <location>
        <begin position="326"/>
        <end position="346"/>
    </location>
</feature>
<evidence type="ECO:0000256" key="3">
    <source>
        <dbReference type="ARBA" id="ARBA00022692"/>
    </source>
</evidence>
<feature type="transmembrane region" description="Helical" evidence="6">
    <location>
        <begin position="87"/>
        <end position="106"/>
    </location>
</feature>
<dbReference type="PANTHER" id="PTHR30250:SF21">
    <property type="entry name" value="LIPID II FLIPPASE MURJ"/>
    <property type="match status" value="1"/>
</dbReference>
<feature type="transmembrane region" description="Helical" evidence="6">
    <location>
        <begin position="292"/>
        <end position="314"/>
    </location>
</feature>
<feature type="transmembrane region" description="Helical" evidence="6">
    <location>
        <begin position="366"/>
        <end position="384"/>
    </location>
</feature>
<comment type="subcellular location">
    <subcellularLocation>
        <location evidence="1">Cell membrane</location>
        <topology evidence="1">Multi-pass membrane protein</topology>
    </subcellularLocation>
</comment>
<dbReference type="EMBL" id="JANKAS010000006">
    <property type="protein sequence ID" value="MCR1899021.1"/>
    <property type="molecule type" value="Genomic_DNA"/>
</dbReference>
<feature type="transmembrane region" description="Helical" evidence="6">
    <location>
        <begin position="47"/>
        <end position="66"/>
    </location>
</feature>
<keyword evidence="2" id="KW-1003">Cell membrane</keyword>
<comment type="caution">
    <text evidence="7">The sequence shown here is derived from an EMBL/GenBank/DDBJ whole genome shotgun (WGS) entry which is preliminary data.</text>
</comment>
<organism evidence="7 8">
    <name type="scientific">Irregularibacter muris</name>
    <dbReference type="NCBI Taxonomy" id="1796619"/>
    <lineage>
        <taxon>Bacteria</taxon>
        <taxon>Bacillati</taxon>
        <taxon>Bacillota</taxon>
        <taxon>Clostridia</taxon>
        <taxon>Eubacteriales</taxon>
        <taxon>Eubacteriaceae</taxon>
        <taxon>Irregularibacter</taxon>
    </lineage>
</organism>
<dbReference type="Pfam" id="PF01943">
    <property type="entry name" value="Polysacc_synt"/>
    <property type="match status" value="1"/>
</dbReference>
<feature type="transmembrane region" description="Helical" evidence="6">
    <location>
        <begin position="488"/>
        <end position="509"/>
    </location>
</feature>
<keyword evidence="3 6" id="KW-0812">Transmembrane</keyword>
<feature type="transmembrane region" description="Helical" evidence="6">
    <location>
        <begin position="161"/>
        <end position="181"/>
    </location>
</feature>
<evidence type="ECO:0000256" key="6">
    <source>
        <dbReference type="SAM" id="Phobius"/>
    </source>
</evidence>
<feature type="transmembrane region" description="Helical" evidence="6">
    <location>
        <begin position="235"/>
        <end position="256"/>
    </location>
</feature>
<protein>
    <submittedName>
        <fullName evidence="7">Polysaccharide biosynthesis protein</fullName>
    </submittedName>
</protein>
<feature type="transmembrane region" description="Helical" evidence="6">
    <location>
        <begin position="187"/>
        <end position="207"/>
    </location>
</feature>
<evidence type="ECO:0000313" key="7">
    <source>
        <dbReference type="EMBL" id="MCR1899021.1"/>
    </source>
</evidence>
<name>A0AAE3HF80_9FIRM</name>
<evidence type="ECO:0000256" key="1">
    <source>
        <dbReference type="ARBA" id="ARBA00004651"/>
    </source>
</evidence>
<dbReference type="InterPro" id="IPR024923">
    <property type="entry name" value="PG_synth_SpoVB"/>
</dbReference>
<dbReference type="InterPro" id="IPR050833">
    <property type="entry name" value="Poly_Biosynth_Transport"/>
</dbReference>
<feature type="transmembrane region" description="Helical" evidence="6">
    <location>
        <begin position="121"/>
        <end position="140"/>
    </location>
</feature>
<dbReference type="CDD" id="cd13124">
    <property type="entry name" value="MATE_SpoVB_like"/>
    <property type="match status" value="1"/>
</dbReference>
<dbReference type="RefSeq" id="WP_257530930.1">
    <property type="nucleotide sequence ID" value="NZ_JANKAS010000006.1"/>
</dbReference>
<sequence length="535" mass="57413">MSKKSYLKGAAILGVGAILAKFLGIFFKIPLARYIGDIGLGLYAYPYPIYNFFLAISVIGLPVAISKLVSERVAVGNFREAHRVFKVALNLLIIFGTVSSLILFGFSKVIIKVLNWHPDTYYALLGIAFAPFFVSVMSAFRGYFQGLQIMTPTAISQLIESFARVIIGLGLTIFLVKAYGIPQAAGGASFGATAGAMAGSAFLILLYTRKSKFFHRRIRQSPKGKSEATGKIIHGLLKIAIPASIASVVTSLMGIIDTAMVPARLGVAGFNIDQAAALFGQMSQKAQTLVNVPLTLSIALSTSLVPAISEAVALRDRKEVQNRIELGIRTVLLIALPSAIGLSFLADPIINLLFGAGEQGGEILAILSYSVVFVMLTTTLQSMLQGLGKVIIPIKNLLIGAIFKVGINFFLVSIPALNIRGAAIGTIIGYGIAAFLNYRAVKRYTRIKMDIMQTIIKPIIAVLAMGITVLLVYQFLSPILGNSLSTLVAILLGALIYFIMLLLIGGITTEEMALMPGGRKLTPILTKIGILRRKR</sequence>
<accession>A0AAE3HF80</accession>
<dbReference type="InterPro" id="IPR002797">
    <property type="entry name" value="Polysacc_synth"/>
</dbReference>
<feature type="transmembrane region" description="Helical" evidence="6">
    <location>
        <begin position="459"/>
        <end position="476"/>
    </location>
</feature>
<gene>
    <name evidence="7" type="ORF">NSA47_08485</name>
</gene>
<reference evidence="7" key="1">
    <citation type="submission" date="2022-07" db="EMBL/GenBank/DDBJ databases">
        <title>Enhanced cultured diversity of the mouse gut microbiota enables custom-made synthetic communities.</title>
        <authorList>
            <person name="Afrizal A."/>
        </authorList>
    </citation>
    <scope>NUCLEOTIDE SEQUENCE</scope>
    <source>
        <strain evidence="7">DSM 28593</strain>
    </source>
</reference>
<evidence type="ECO:0000256" key="2">
    <source>
        <dbReference type="ARBA" id="ARBA00022475"/>
    </source>
</evidence>
<keyword evidence="8" id="KW-1185">Reference proteome</keyword>
<dbReference type="AlphaFoldDB" id="A0AAE3HF80"/>
<feature type="transmembrane region" description="Helical" evidence="6">
    <location>
        <begin position="422"/>
        <end position="438"/>
    </location>
</feature>
<dbReference type="PANTHER" id="PTHR30250">
    <property type="entry name" value="PST FAMILY PREDICTED COLANIC ACID TRANSPORTER"/>
    <property type="match status" value="1"/>
</dbReference>
<keyword evidence="4 6" id="KW-1133">Transmembrane helix</keyword>
<dbReference type="GO" id="GO:0005886">
    <property type="term" value="C:plasma membrane"/>
    <property type="evidence" value="ECO:0007669"/>
    <property type="project" value="UniProtKB-SubCell"/>
</dbReference>
<evidence type="ECO:0000256" key="4">
    <source>
        <dbReference type="ARBA" id="ARBA00022989"/>
    </source>
</evidence>
<feature type="transmembrane region" description="Helical" evidence="6">
    <location>
        <begin position="7"/>
        <end position="27"/>
    </location>
</feature>
<keyword evidence="5 6" id="KW-0472">Membrane</keyword>